<feature type="region of interest" description="Disordered" evidence="1">
    <location>
        <begin position="163"/>
        <end position="185"/>
    </location>
</feature>
<dbReference type="PATRIC" id="fig|28092.6.peg.90"/>
<accession>A0A0F5K5N5</accession>
<name>A0A0F5K5N5_9BURK</name>
<reference evidence="2 3" key="1">
    <citation type="submission" date="2015-03" db="EMBL/GenBank/DDBJ databases">
        <title>Draft Genome Sequence of Burkholderia andropogonis type strain ICMP2807, isolated from Sorghum bicolor.</title>
        <authorList>
            <person name="Lopes-Santos L."/>
            <person name="Castro D.B."/>
            <person name="Ottoboni L.M."/>
            <person name="Park D."/>
            <person name="Weirc B.S."/>
            <person name="Destefano S.A."/>
        </authorList>
    </citation>
    <scope>NUCLEOTIDE SEQUENCE [LARGE SCALE GENOMIC DNA]</scope>
    <source>
        <strain evidence="2 3">ICMP2807</strain>
    </source>
</reference>
<dbReference type="Proteomes" id="UP000033618">
    <property type="component" value="Unassembled WGS sequence"/>
</dbReference>
<dbReference type="EMBL" id="LAQU01000001">
    <property type="protein sequence ID" value="KKB65164.1"/>
    <property type="molecule type" value="Genomic_DNA"/>
</dbReference>
<sequence>MAALESADQNRVSNEVSTALSLFDFDDTPGALNDRKYAIGGADDAVVGLAPDHAADDDADLRTIGLPEPTVDALIDMMIGADSHVIPRPSPDVDLRARIRTGVDEAGNAAPASTSSRYASYPIMLFCLHTSLETISQEMNDVTALCSEKIEQYKTARVARYEAHQTDSKPGLKAPLADAPGTDGDMLARRKTCRDMLQGARKALESTVQKASSILPLTVVFPKDRGDAKRNEAPRSPPAIRLKPGRQVTVKRTFSFPIGTSIRQKDRPLREDTRVSMDDLPARFYKPVVTTRSVTVLRTADDQRDLNGNADVREVMKHFKLTTSYPDLEKSEE</sequence>
<proteinExistence type="predicted"/>
<evidence type="ECO:0000313" key="2">
    <source>
        <dbReference type="EMBL" id="KKB65164.1"/>
    </source>
</evidence>
<protein>
    <submittedName>
        <fullName evidence="2">Uncharacterized protein</fullName>
    </submittedName>
</protein>
<comment type="caution">
    <text evidence="2">The sequence shown here is derived from an EMBL/GenBank/DDBJ whole genome shotgun (WGS) entry which is preliminary data.</text>
</comment>
<gene>
    <name evidence="2" type="ORF">WM40_00400</name>
</gene>
<dbReference type="AlphaFoldDB" id="A0A0F5K5N5"/>
<organism evidence="2 3">
    <name type="scientific">Robbsia andropogonis</name>
    <dbReference type="NCBI Taxonomy" id="28092"/>
    <lineage>
        <taxon>Bacteria</taxon>
        <taxon>Pseudomonadati</taxon>
        <taxon>Pseudomonadota</taxon>
        <taxon>Betaproteobacteria</taxon>
        <taxon>Burkholderiales</taxon>
        <taxon>Burkholderiaceae</taxon>
        <taxon>Robbsia</taxon>
    </lineage>
</organism>
<evidence type="ECO:0000313" key="3">
    <source>
        <dbReference type="Proteomes" id="UP000033618"/>
    </source>
</evidence>
<keyword evidence="3" id="KW-1185">Reference proteome</keyword>
<evidence type="ECO:0000256" key="1">
    <source>
        <dbReference type="SAM" id="MobiDB-lite"/>
    </source>
</evidence>